<feature type="signal peptide" evidence="1">
    <location>
        <begin position="1"/>
        <end position="28"/>
    </location>
</feature>
<evidence type="ECO:0008006" key="4">
    <source>
        <dbReference type="Google" id="ProtNLM"/>
    </source>
</evidence>
<keyword evidence="1" id="KW-0732">Signal</keyword>
<evidence type="ECO:0000256" key="1">
    <source>
        <dbReference type="SAM" id="SignalP"/>
    </source>
</evidence>
<organism evidence="2 3">
    <name type="scientific">Ustilago trichophora</name>
    <dbReference type="NCBI Taxonomy" id="86804"/>
    <lineage>
        <taxon>Eukaryota</taxon>
        <taxon>Fungi</taxon>
        <taxon>Dikarya</taxon>
        <taxon>Basidiomycota</taxon>
        <taxon>Ustilaginomycotina</taxon>
        <taxon>Ustilaginomycetes</taxon>
        <taxon>Ustilaginales</taxon>
        <taxon>Ustilaginaceae</taxon>
        <taxon>Ustilago</taxon>
    </lineage>
</organism>
<feature type="chain" id="PRO_5022846123" description="Effector family protein Eff1" evidence="1">
    <location>
        <begin position="29"/>
        <end position="488"/>
    </location>
</feature>
<proteinExistence type="predicted"/>
<evidence type="ECO:0000313" key="2">
    <source>
        <dbReference type="EMBL" id="SPO27087.1"/>
    </source>
</evidence>
<name>A0A5C3EBU3_9BASI</name>
<sequence>MLSHLGSHPPILVLLVTVLVGLISPIFSRPVGGYGDQYVGEPSHPWTPPEASGFQWQSDPLNGLSRDVSLDSADSSAGSSMTPYDELTLSHHMPPLYQAHQYYANAPNPQDRQNSLINLPTTQDSYLHHGSPIGQFHYSPGFAQQLQPYTDAVGSEMGRTAASAAQPIPPVPIWSVTPPIVATARTNSVPHYNWDTHEAPALLDSSAPAQAPIGQSIAPQEDVFPGPTEVSDRSEMVMRSGRKLGEWENIMRTMLGNPNLEFVPQDELYPTLSRIIFARDASLGIQDLHPEYASPQMIPWSKEPHFTERLIAGQSEMEKALIQNLDIGQTKDRVYIYLNSRANMESLNRHYFMDKMRFLPIQMESLEWGALNNVWRSQNDILILPPARPREMPLMVVRHNGHGTKTRQLLKLTGKLRNQQQIVSLWSPMFKENARRTLVLYGIGQLTKDDAGPVARHLEELKDSWSAEAPDVSMDLENKFPIGRMMHL</sequence>
<keyword evidence="3" id="KW-1185">Reference proteome</keyword>
<reference evidence="2 3" key="1">
    <citation type="submission" date="2018-03" db="EMBL/GenBank/DDBJ databases">
        <authorList>
            <person name="Guldener U."/>
        </authorList>
    </citation>
    <scope>NUCLEOTIDE SEQUENCE [LARGE SCALE GENOMIC DNA]</scope>
    <source>
        <strain evidence="2 3">NBRC100155</strain>
    </source>
</reference>
<protein>
    <recommendedName>
        <fullName evidence="4">Effector family protein Eff1</fullName>
    </recommendedName>
</protein>
<dbReference type="AlphaFoldDB" id="A0A5C3EBU3"/>
<dbReference type="OrthoDB" id="2556674at2759"/>
<accession>A0A5C3EBU3</accession>
<dbReference type="EMBL" id="OOIN01000016">
    <property type="protein sequence ID" value="SPO27087.1"/>
    <property type="molecule type" value="Genomic_DNA"/>
</dbReference>
<evidence type="ECO:0000313" key="3">
    <source>
        <dbReference type="Proteomes" id="UP000324022"/>
    </source>
</evidence>
<gene>
    <name evidence="2" type="ORF">UTRI_10548_B</name>
</gene>
<dbReference type="Proteomes" id="UP000324022">
    <property type="component" value="Unassembled WGS sequence"/>
</dbReference>